<name>A0ABV3IVI9_9ACTN</name>
<dbReference type="InterPro" id="IPR002182">
    <property type="entry name" value="NB-ARC"/>
</dbReference>
<proteinExistence type="inferred from homology"/>
<dbReference type="InterPro" id="IPR027417">
    <property type="entry name" value="P-loop_NTPase"/>
</dbReference>
<evidence type="ECO:0000256" key="2">
    <source>
        <dbReference type="ARBA" id="ARBA00023012"/>
    </source>
</evidence>
<evidence type="ECO:0000256" key="6">
    <source>
        <dbReference type="PROSITE-ProRule" id="PRU01091"/>
    </source>
</evidence>
<feature type="domain" description="OmpR/PhoB-type" evidence="8">
    <location>
        <begin position="489"/>
        <end position="588"/>
    </location>
</feature>
<accession>A0ABV3IVI9</accession>
<dbReference type="SUPFAM" id="SSF52540">
    <property type="entry name" value="P-loop containing nucleoside triphosphate hydrolases"/>
    <property type="match status" value="1"/>
</dbReference>
<dbReference type="Proteomes" id="UP001552479">
    <property type="component" value="Unassembled WGS sequence"/>
</dbReference>
<dbReference type="EMBL" id="JBFASG010000015">
    <property type="protein sequence ID" value="MEV4924488.1"/>
    <property type="molecule type" value="Genomic_DNA"/>
</dbReference>
<keyword evidence="3" id="KW-0805">Transcription regulation</keyword>
<dbReference type="SMART" id="SM00862">
    <property type="entry name" value="Trans_reg_C"/>
    <property type="match status" value="3"/>
</dbReference>
<feature type="region of interest" description="Disordered" evidence="7">
    <location>
        <begin position="448"/>
        <end position="496"/>
    </location>
</feature>
<feature type="DNA-binding region" description="OmpR/PhoB-type" evidence="6">
    <location>
        <begin position="225"/>
        <end position="330"/>
    </location>
</feature>
<evidence type="ECO:0000256" key="1">
    <source>
        <dbReference type="ARBA" id="ARBA00005820"/>
    </source>
</evidence>
<gene>
    <name evidence="9" type="ORF">AB0L03_16840</name>
</gene>
<sequence length="1099" mass="119307">MPVLRFALLGPVTATYDGRPVPLGPPQRRAVLACLLLARGRAVTVAALKEMLWQQDAAPASATNAIQGHVHHLRKRFDALMPEPLLITHPGQPPDRVSYTLRADADSVDVMCFESLVWEGEAAASHGDSAGAVEHFDKALALWRGEPLADLDSDYFRAVRRGMDELRADVDRRRTAAVRAMAWTLPSAPPPVRSPVREPGPPSEPPPVRSATGEPPGGGGEGRAEAKGARGPRAEARVLGPLELVVDGVDVTPRAARRRALLASLLRQPGQLVTSETLIEDVWGDEASANAPAQLQNHVHLLRKRIDQASGPGAGKRVLERKPAGYVLNAEATDRDRFASLLDEARDAFRATDHGRARDLAAQALELSRGAPFAGVPLGSPRMVDAARLLEEQRYETLHLKTEAQILLGESSHAVPELRNVVERERPEDERFLRLLITALERAGSTAEARSLAGRLPAERHEDVPRAYDDRPRAADGNARPVLQQRRSDTRISRGEDQQLRFSVLGPVRVQHGDAPVNTGSPQQRGLLACLLLRAGRTATAPELIDALWGDNPPHAALAALRTYASRLRKVLGNDALVSESGGYALRLDGSWFDLEAAQKWADEAERAREAGDRISALTLLDRALGLWQGEPLTELPGPYMEEHRSRLAEWRLQLAEVRCELMLELGRHAEAVADLTALTAAHPLRERLRELLMLALYRSGRQAEALAVYADTRRLLADELGVDPRPELSELQQRILRADVGPAQSVEVALPLLVRPSQLPADIGDFVGHDETLRRIGAHLSAGAEARTRTMVITGIGGVGKSALAVRAAYGARREFPSGQLYADLGGTDPRPAAPGEVLGSFLRALGVPDSTIPGSTEDRAALFRSVLDGHRMLIVLDNAYNPAQVRPLLPAAQGCATLVTSRVRMPHLPGAHPVDLGVLSPQEGLRLFSGIVGRERVEAEREAAMEVVTACGYLPLAIRTAAHLIAARRTWSVSALALRLTNDRLGLARPRFRSLNLEEVFAPSYRQLAPTQARAFRLLGLTTGPDVPLAAAAALLGTDEDATAELLESLADRSLLEAPAPGRYRMHPLLRTYARLRAYEDESPEARAAASERLRNL</sequence>
<evidence type="ECO:0000313" key="10">
    <source>
        <dbReference type="Proteomes" id="UP001552479"/>
    </source>
</evidence>
<dbReference type="InterPro" id="IPR011990">
    <property type="entry name" value="TPR-like_helical_dom_sf"/>
</dbReference>
<dbReference type="CDD" id="cd15831">
    <property type="entry name" value="BTAD"/>
    <property type="match status" value="1"/>
</dbReference>
<evidence type="ECO:0000313" key="9">
    <source>
        <dbReference type="EMBL" id="MEV4924488.1"/>
    </source>
</evidence>
<feature type="compositionally biased region" description="Basic and acidic residues" evidence="7">
    <location>
        <begin position="457"/>
        <end position="474"/>
    </location>
</feature>
<comment type="similarity">
    <text evidence="1">Belongs to the AfsR/DnrI/RedD regulatory family.</text>
</comment>
<evidence type="ECO:0000256" key="7">
    <source>
        <dbReference type="SAM" id="MobiDB-lite"/>
    </source>
</evidence>
<feature type="compositionally biased region" description="Pro residues" evidence="7">
    <location>
        <begin position="187"/>
        <end position="208"/>
    </location>
</feature>
<dbReference type="Gene3D" id="1.10.10.10">
    <property type="entry name" value="Winged helix-like DNA-binding domain superfamily/Winged helix DNA-binding domain"/>
    <property type="match status" value="3"/>
</dbReference>
<dbReference type="SUPFAM" id="SSF46894">
    <property type="entry name" value="C-terminal effector domain of the bipartite response regulators"/>
    <property type="match status" value="3"/>
</dbReference>
<dbReference type="PRINTS" id="PR00364">
    <property type="entry name" value="DISEASERSIST"/>
</dbReference>
<feature type="compositionally biased region" description="Basic and acidic residues" evidence="7">
    <location>
        <begin position="486"/>
        <end position="496"/>
    </location>
</feature>
<feature type="compositionally biased region" description="Basic and acidic residues" evidence="7">
    <location>
        <begin position="222"/>
        <end position="234"/>
    </location>
</feature>
<keyword evidence="5" id="KW-0804">Transcription</keyword>
<dbReference type="PANTHER" id="PTHR35807:SF1">
    <property type="entry name" value="TRANSCRIPTIONAL REGULATOR REDD"/>
    <property type="match status" value="1"/>
</dbReference>
<dbReference type="PANTHER" id="PTHR35807">
    <property type="entry name" value="TRANSCRIPTIONAL REGULATOR REDD-RELATED"/>
    <property type="match status" value="1"/>
</dbReference>
<dbReference type="Gene3D" id="1.25.40.10">
    <property type="entry name" value="Tetratricopeptide repeat domain"/>
    <property type="match status" value="2"/>
</dbReference>
<evidence type="ECO:0000256" key="5">
    <source>
        <dbReference type="ARBA" id="ARBA00023163"/>
    </source>
</evidence>
<feature type="domain" description="OmpR/PhoB-type" evidence="8">
    <location>
        <begin position="1"/>
        <end position="103"/>
    </location>
</feature>
<dbReference type="InterPro" id="IPR051677">
    <property type="entry name" value="AfsR-DnrI-RedD_regulator"/>
</dbReference>
<dbReference type="Pfam" id="PF03704">
    <property type="entry name" value="BTAD"/>
    <property type="match status" value="3"/>
</dbReference>
<evidence type="ECO:0000256" key="3">
    <source>
        <dbReference type="ARBA" id="ARBA00023015"/>
    </source>
</evidence>
<dbReference type="InterPro" id="IPR005158">
    <property type="entry name" value="BTAD"/>
</dbReference>
<feature type="DNA-binding region" description="OmpR/PhoB-type" evidence="6">
    <location>
        <begin position="1"/>
        <end position="103"/>
    </location>
</feature>
<reference evidence="9 10" key="1">
    <citation type="submission" date="2024-06" db="EMBL/GenBank/DDBJ databases">
        <title>The Natural Products Discovery Center: Release of the First 8490 Sequenced Strains for Exploring Actinobacteria Biosynthetic Diversity.</title>
        <authorList>
            <person name="Kalkreuter E."/>
            <person name="Kautsar S.A."/>
            <person name="Yang D."/>
            <person name="Bader C.D."/>
            <person name="Teijaro C.N."/>
            <person name="Fluegel L."/>
            <person name="Davis C.M."/>
            <person name="Simpson J.R."/>
            <person name="Lauterbach L."/>
            <person name="Steele A.D."/>
            <person name="Gui C."/>
            <person name="Meng S."/>
            <person name="Li G."/>
            <person name="Viehrig K."/>
            <person name="Ye F."/>
            <person name="Su P."/>
            <person name="Kiefer A.F."/>
            <person name="Nichols A."/>
            <person name="Cepeda A.J."/>
            <person name="Yan W."/>
            <person name="Fan B."/>
            <person name="Jiang Y."/>
            <person name="Adhikari A."/>
            <person name="Zheng C.-J."/>
            <person name="Schuster L."/>
            <person name="Cowan T.M."/>
            <person name="Smanski M.J."/>
            <person name="Chevrette M.G."/>
            <person name="De Carvalho L.P.S."/>
            <person name="Shen B."/>
        </authorList>
    </citation>
    <scope>NUCLEOTIDE SEQUENCE [LARGE SCALE GENOMIC DNA]</scope>
    <source>
        <strain evidence="9 10">NPDC053791</strain>
    </source>
</reference>
<feature type="region of interest" description="Disordered" evidence="7">
    <location>
        <begin position="185"/>
        <end position="234"/>
    </location>
</feature>
<keyword evidence="4 6" id="KW-0238">DNA-binding</keyword>
<dbReference type="InterPro" id="IPR001867">
    <property type="entry name" value="OmpR/PhoB-type_DNA-bd"/>
</dbReference>
<dbReference type="SUPFAM" id="SSF48452">
    <property type="entry name" value="TPR-like"/>
    <property type="match status" value="3"/>
</dbReference>
<dbReference type="InterPro" id="IPR016032">
    <property type="entry name" value="Sig_transdc_resp-reg_C-effctor"/>
</dbReference>
<dbReference type="SMART" id="SM01043">
    <property type="entry name" value="BTAD"/>
    <property type="match status" value="3"/>
</dbReference>
<keyword evidence="2" id="KW-0902">Two-component regulatory system</keyword>
<evidence type="ECO:0000259" key="8">
    <source>
        <dbReference type="PROSITE" id="PS51755"/>
    </source>
</evidence>
<organism evidence="9 10">
    <name type="scientific">Streptomyces roseoverticillatus</name>
    <dbReference type="NCBI Taxonomy" id="66429"/>
    <lineage>
        <taxon>Bacteria</taxon>
        <taxon>Bacillati</taxon>
        <taxon>Actinomycetota</taxon>
        <taxon>Actinomycetes</taxon>
        <taxon>Kitasatosporales</taxon>
        <taxon>Streptomycetaceae</taxon>
        <taxon>Streptomyces</taxon>
    </lineage>
</organism>
<feature type="domain" description="OmpR/PhoB-type" evidence="8">
    <location>
        <begin position="225"/>
        <end position="330"/>
    </location>
</feature>
<dbReference type="InterPro" id="IPR036388">
    <property type="entry name" value="WH-like_DNA-bd_sf"/>
</dbReference>
<comment type="caution">
    <text evidence="9">The sequence shown here is derived from an EMBL/GenBank/DDBJ whole genome shotgun (WGS) entry which is preliminary data.</text>
</comment>
<feature type="DNA-binding region" description="OmpR/PhoB-type" evidence="6">
    <location>
        <begin position="489"/>
        <end position="588"/>
    </location>
</feature>
<evidence type="ECO:0000256" key="4">
    <source>
        <dbReference type="ARBA" id="ARBA00023125"/>
    </source>
</evidence>
<dbReference type="Gene3D" id="3.40.50.300">
    <property type="entry name" value="P-loop containing nucleotide triphosphate hydrolases"/>
    <property type="match status" value="1"/>
</dbReference>
<dbReference type="Pfam" id="PF00486">
    <property type="entry name" value="Trans_reg_C"/>
    <property type="match status" value="3"/>
</dbReference>
<dbReference type="PROSITE" id="PS51755">
    <property type="entry name" value="OMPR_PHOB"/>
    <property type="match status" value="3"/>
</dbReference>
<protein>
    <submittedName>
        <fullName evidence="9">BTAD domain-containing putative transcriptional regulator</fullName>
    </submittedName>
</protein>
<keyword evidence="10" id="KW-1185">Reference proteome</keyword>
<dbReference type="Pfam" id="PF00931">
    <property type="entry name" value="NB-ARC"/>
    <property type="match status" value="1"/>
</dbReference>